<keyword evidence="6" id="KW-0508">mRNA splicing</keyword>
<evidence type="ECO:0000256" key="8">
    <source>
        <dbReference type="ARBA" id="ARBA00032955"/>
    </source>
</evidence>
<evidence type="ECO:0000256" key="11">
    <source>
        <dbReference type="SAM" id="MobiDB-lite"/>
    </source>
</evidence>
<feature type="domain" description="PWI" evidence="12">
    <location>
        <begin position="1"/>
        <end position="87"/>
    </location>
</feature>
<dbReference type="GO" id="GO:0008380">
    <property type="term" value="P:RNA splicing"/>
    <property type="evidence" value="ECO:0007669"/>
    <property type="project" value="UniProtKB-KW"/>
</dbReference>
<dbReference type="AlphaFoldDB" id="L8Y6R2"/>
<reference evidence="14" key="1">
    <citation type="submission" date="2012-07" db="EMBL/GenBank/DDBJ databases">
        <title>Genome of the Chinese tree shrew, a rising model animal genetically related to primates.</title>
        <authorList>
            <person name="Zhang G."/>
            <person name="Fan Y."/>
            <person name="Yao Y."/>
            <person name="Huang Z."/>
        </authorList>
    </citation>
    <scope>NUCLEOTIDE SEQUENCE [LARGE SCALE GENOMIC DNA]</scope>
</reference>
<dbReference type="SMART" id="SM00311">
    <property type="entry name" value="PWI"/>
    <property type="match status" value="1"/>
</dbReference>
<dbReference type="InterPro" id="IPR002483">
    <property type="entry name" value="PWI_dom"/>
</dbReference>
<accession>L8Y6R2</accession>
<evidence type="ECO:0000256" key="4">
    <source>
        <dbReference type="ARBA" id="ARBA00022664"/>
    </source>
</evidence>
<evidence type="ECO:0000256" key="2">
    <source>
        <dbReference type="ARBA" id="ARBA00016514"/>
    </source>
</evidence>
<dbReference type="Proteomes" id="UP000011518">
    <property type="component" value="Unassembled WGS sequence"/>
</dbReference>
<name>L8Y6R2_TUPCH</name>
<protein>
    <recommendedName>
        <fullName evidence="2">U4/U6 small nuclear ribonucleoprotein Prp3</fullName>
    </recommendedName>
    <alternativeName>
        <fullName evidence="8">Pre-mRNA-splicing factor 3</fullName>
    </alternativeName>
</protein>
<evidence type="ECO:0000313" key="14">
    <source>
        <dbReference type="Proteomes" id="UP000011518"/>
    </source>
</evidence>
<reference evidence="14" key="2">
    <citation type="journal article" date="2013" name="Nat. Commun.">
        <title>Genome of the Chinese tree shrew.</title>
        <authorList>
            <person name="Fan Y."/>
            <person name="Huang Z.Y."/>
            <person name="Cao C.C."/>
            <person name="Chen C.S."/>
            <person name="Chen Y.X."/>
            <person name="Fan D.D."/>
            <person name="He J."/>
            <person name="Hou H.L."/>
            <person name="Hu L."/>
            <person name="Hu X.T."/>
            <person name="Jiang X.T."/>
            <person name="Lai R."/>
            <person name="Lang Y.S."/>
            <person name="Liang B."/>
            <person name="Liao S.G."/>
            <person name="Mu D."/>
            <person name="Ma Y.Y."/>
            <person name="Niu Y.Y."/>
            <person name="Sun X.Q."/>
            <person name="Xia J.Q."/>
            <person name="Xiao J."/>
            <person name="Xiong Z.Q."/>
            <person name="Xu L."/>
            <person name="Yang L."/>
            <person name="Zhang Y."/>
            <person name="Zhao W."/>
            <person name="Zhao X.D."/>
            <person name="Zheng Y.T."/>
            <person name="Zhou J.M."/>
            <person name="Zhu Y.B."/>
            <person name="Zhang G.J."/>
            <person name="Wang J."/>
            <person name="Yao Y.G."/>
        </authorList>
    </citation>
    <scope>NUCLEOTIDE SEQUENCE [LARGE SCALE GENOMIC DNA]</scope>
</reference>
<evidence type="ECO:0000256" key="9">
    <source>
        <dbReference type="ARBA" id="ARBA00035603"/>
    </source>
</evidence>
<sequence length="193" mass="21278">MALSKRELDELKPWIEKTVKRVLGFSEPTVVTAALNCVGKGMDKKKAADHLKPFLDDSTLRFVDKLFEAVEEGRSSRHSKSSSDRSRKRELKEVFGDDSEISKESSGVKKRRIPRFEEVEEEPEVIPGPPSESPGMLTKLQAATFMNDAIEKARKAAELQARIQAQLALKPGLIGNANMVGLANLHAMGIAPP</sequence>
<keyword evidence="3" id="KW-0597">Phosphoprotein</keyword>
<keyword evidence="7" id="KW-0539">Nucleus</keyword>
<keyword evidence="14" id="KW-1185">Reference proteome</keyword>
<dbReference type="FunFam" id="1.20.1390.10:FF:000003">
    <property type="entry name" value="U4/U6 small nuclear ribonucleoprotein Prp3"/>
    <property type="match status" value="1"/>
</dbReference>
<evidence type="ECO:0000256" key="6">
    <source>
        <dbReference type="ARBA" id="ARBA00023187"/>
    </source>
</evidence>
<evidence type="ECO:0000256" key="7">
    <source>
        <dbReference type="ARBA" id="ARBA00023242"/>
    </source>
</evidence>
<feature type="region of interest" description="Disordered" evidence="11">
    <location>
        <begin position="73"/>
        <end position="112"/>
    </location>
</feature>
<evidence type="ECO:0000256" key="3">
    <source>
        <dbReference type="ARBA" id="ARBA00022553"/>
    </source>
</evidence>
<dbReference type="PROSITE" id="PS51025">
    <property type="entry name" value="PWI"/>
    <property type="match status" value="1"/>
</dbReference>
<dbReference type="InParanoid" id="L8Y6R2"/>
<organism evidence="13 14">
    <name type="scientific">Tupaia chinensis</name>
    <name type="common">Chinese tree shrew</name>
    <name type="synonym">Tupaia belangeri chinensis</name>
    <dbReference type="NCBI Taxonomy" id="246437"/>
    <lineage>
        <taxon>Eukaryota</taxon>
        <taxon>Metazoa</taxon>
        <taxon>Chordata</taxon>
        <taxon>Craniata</taxon>
        <taxon>Vertebrata</taxon>
        <taxon>Euteleostomi</taxon>
        <taxon>Mammalia</taxon>
        <taxon>Eutheria</taxon>
        <taxon>Euarchontoglires</taxon>
        <taxon>Scandentia</taxon>
        <taxon>Tupaiidae</taxon>
        <taxon>Tupaia</taxon>
    </lineage>
</organism>
<dbReference type="Pfam" id="PF01480">
    <property type="entry name" value="PWI"/>
    <property type="match status" value="1"/>
</dbReference>
<dbReference type="Gene3D" id="1.20.1390.10">
    <property type="entry name" value="PWI domain"/>
    <property type="match status" value="1"/>
</dbReference>
<evidence type="ECO:0000313" key="13">
    <source>
        <dbReference type="EMBL" id="ELV10764.1"/>
    </source>
</evidence>
<evidence type="ECO:0000256" key="10">
    <source>
        <dbReference type="ARBA" id="ARBA00065014"/>
    </source>
</evidence>
<keyword evidence="5" id="KW-0747">Spliceosome</keyword>
<dbReference type="SUPFAM" id="SSF101233">
    <property type="entry name" value="PWI domain"/>
    <property type="match status" value="1"/>
</dbReference>
<comment type="subunit">
    <text evidence="10">Component of the precatalytic spliceosome (spliceosome B complex). Component of the U4/U6-U5 tri-snRNP complex, a building block of the precatalytic spliceosome (spliceosome B complex). The U4/U6-U5 tri-snRNP complex is composed of the U4, U6 and U5 snRNAs and at least PRPF3, PRPF4, PRPF6, PRPF8, PRPF31, SNRNP200, TXNL4A, SNRNP40, SNRPB, SNRPD1, SNRPD2, SNRPD3, SNRPE, SNRPF, SNRPG, DDX23, CD2BP2, PPIH, SNU13, EFTUD2, SART1 and USP39, plus LSM2, LSM3, LSM4, LSM5, LSM6, LSM7 and LSM8. Interacts directly with PRPF4. Part of a heteromeric complex containing PPIH, PRPF3 and PRPF4 that is stable in the absence of RNA. Interacts with SART3; the interaction is direct and recruits the deubiquitinase USP4 to PRPF3. Interacts with PRPF19. Interacts ('Lys-63'-linked polyubiquitinated) with PRPF8 (via the MPN (JAB/Mov34) domain); may stabilize the U4/U6-U5 tri-snRNP complex. Interacts with ERCC6.</text>
</comment>
<dbReference type="GO" id="GO:0006397">
    <property type="term" value="P:mRNA processing"/>
    <property type="evidence" value="ECO:0007669"/>
    <property type="project" value="UniProtKB-KW"/>
</dbReference>
<dbReference type="EMBL" id="KB366619">
    <property type="protein sequence ID" value="ELV10764.1"/>
    <property type="molecule type" value="Genomic_DNA"/>
</dbReference>
<keyword evidence="13" id="KW-0687">Ribonucleoprotein</keyword>
<dbReference type="STRING" id="246437.L8Y6R2"/>
<dbReference type="GO" id="GO:0005681">
    <property type="term" value="C:spliceosomal complex"/>
    <property type="evidence" value="ECO:0007669"/>
    <property type="project" value="UniProtKB-KW"/>
</dbReference>
<proteinExistence type="predicted"/>
<comment type="function">
    <text evidence="9">Plays a role in pre-mRNA splicing as component of the U4/U6-U5 tri-snRNP complex that is involved in spliceosome assembly, and as component of the precatalytic spliceosome (spliceosome B complex).</text>
</comment>
<gene>
    <name evidence="13" type="ORF">TREES_T100021245</name>
</gene>
<dbReference type="InterPro" id="IPR036483">
    <property type="entry name" value="PWI_dom_sf"/>
</dbReference>
<evidence type="ECO:0000256" key="1">
    <source>
        <dbReference type="ARBA" id="ARBA00004123"/>
    </source>
</evidence>
<feature type="compositionally biased region" description="Basic and acidic residues" evidence="11">
    <location>
        <begin position="73"/>
        <end position="107"/>
    </location>
</feature>
<evidence type="ECO:0000256" key="5">
    <source>
        <dbReference type="ARBA" id="ARBA00022728"/>
    </source>
</evidence>
<comment type="subcellular location">
    <subcellularLocation>
        <location evidence="1">Nucleus</location>
    </subcellularLocation>
</comment>
<evidence type="ECO:0000259" key="12">
    <source>
        <dbReference type="PROSITE" id="PS51025"/>
    </source>
</evidence>
<keyword evidence="4" id="KW-0507">mRNA processing</keyword>